<organism evidence="2 3">
    <name type="scientific">Cercophora scortea</name>
    <dbReference type="NCBI Taxonomy" id="314031"/>
    <lineage>
        <taxon>Eukaryota</taxon>
        <taxon>Fungi</taxon>
        <taxon>Dikarya</taxon>
        <taxon>Ascomycota</taxon>
        <taxon>Pezizomycotina</taxon>
        <taxon>Sordariomycetes</taxon>
        <taxon>Sordariomycetidae</taxon>
        <taxon>Sordariales</taxon>
        <taxon>Lasiosphaeriaceae</taxon>
        <taxon>Cercophora</taxon>
    </lineage>
</organism>
<sequence length="284" mass="31536">MEKQDFKAIFNPRQEPPPRLRLLLIKDSLKLRTLLSLGALIQLTLLLILPYRFAILPAVLLALHAVASTLGQSFLGTALENPYITNVVPGRTSAQLPSPYTGQHGSTPSATSVVVFHLGVAFNHPLGLACPGGSEVTRYFFAMQNALASRRDEYELLGSSEWQGRTRASHNTMLFVMYFKNLAGLHKFAHDAEHRKGWEFLEKMNAEGKGHITAFHETFEVPAGGWETIYLNSEPVLLGDTDVKVLGLDGKWIWVRSLVRAEGPSMKGSMERMRKVPGQLFPKA</sequence>
<keyword evidence="3" id="KW-1185">Reference proteome</keyword>
<reference evidence="2" key="2">
    <citation type="submission" date="2023-06" db="EMBL/GenBank/DDBJ databases">
        <authorList>
            <consortium name="Lawrence Berkeley National Laboratory"/>
            <person name="Haridas S."/>
            <person name="Hensen N."/>
            <person name="Bonometti L."/>
            <person name="Westerberg I."/>
            <person name="Brannstrom I.O."/>
            <person name="Guillou S."/>
            <person name="Cros-Aarteil S."/>
            <person name="Calhoun S."/>
            <person name="Kuo A."/>
            <person name="Mondo S."/>
            <person name="Pangilinan J."/>
            <person name="Riley R."/>
            <person name="Labutti K."/>
            <person name="Andreopoulos B."/>
            <person name="Lipzen A."/>
            <person name="Chen C."/>
            <person name="Yanf M."/>
            <person name="Daum C."/>
            <person name="Ng V."/>
            <person name="Clum A."/>
            <person name="Steindorff A."/>
            <person name="Ohm R."/>
            <person name="Martin F."/>
            <person name="Silar P."/>
            <person name="Natvig D."/>
            <person name="Lalanne C."/>
            <person name="Gautier V."/>
            <person name="Ament-Velasquez S.L."/>
            <person name="Kruys A."/>
            <person name="Hutchinson M.I."/>
            <person name="Powell A.J."/>
            <person name="Barry K."/>
            <person name="Miller A.N."/>
            <person name="Grigoriev I.V."/>
            <person name="Debuchy R."/>
            <person name="Gladieux P."/>
            <person name="Thoren M.H."/>
            <person name="Johannesson H."/>
        </authorList>
    </citation>
    <scope>NUCLEOTIDE SEQUENCE</scope>
    <source>
        <strain evidence="2">SMH4131-1</strain>
    </source>
</reference>
<keyword evidence="1" id="KW-1133">Transmembrane helix</keyword>
<keyword evidence="1" id="KW-0812">Transmembrane</keyword>
<comment type="caution">
    <text evidence="2">The sequence shown here is derived from an EMBL/GenBank/DDBJ whole genome shotgun (WGS) entry which is preliminary data.</text>
</comment>
<evidence type="ECO:0000313" key="3">
    <source>
        <dbReference type="Proteomes" id="UP001286456"/>
    </source>
</evidence>
<evidence type="ECO:0008006" key="4">
    <source>
        <dbReference type="Google" id="ProtNLM"/>
    </source>
</evidence>
<gene>
    <name evidence="2" type="ORF">B0T19DRAFT_457843</name>
</gene>
<protein>
    <recommendedName>
        <fullName evidence="4">Monooxygenase</fullName>
    </recommendedName>
</protein>
<dbReference type="Proteomes" id="UP001286456">
    <property type="component" value="Unassembled WGS sequence"/>
</dbReference>
<proteinExistence type="predicted"/>
<name>A0AAE0MHY2_9PEZI</name>
<dbReference type="EMBL" id="JAUEPO010000002">
    <property type="protein sequence ID" value="KAK3332855.1"/>
    <property type="molecule type" value="Genomic_DNA"/>
</dbReference>
<dbReference type="AlphaFoldDB" id="A0AAE0MHY2"/>
<evidence type="ECO:0000256" key="1">
    <source>
        <dbReference type="SAM" id="Phobius"/>
    </source>
</evidence>
<keyword evidence="1" id="KW-0472">Membrane</keyword>
<feature type="transmembrane region" description="Helical" evidence="1">
    <location>
        <begin position="29"/>
        <end position="49"/>
    </location>
</feature>
<dbReference type="Pfam" id="PF13826">
    <property type="entry name" value="Monooxy_af470-like"/>
    <property type="match status" value="1"/>
</dbReference>
<dbReference type="InterPro" id="IPR025444">
    <property type="entry name" value="Monooxy_af470"/>
</dbReference>
<reference evidence="2" key="1">
    <citation type="journal article" date="2023" name="Mol. Phylogenet. Evol.">
        <title>Genome-scale phylogeny and comparative genomics of the fungal order Sordariales.</title>
        <authorList>
            <person name="Hensen N."/>
            <person name="Bonometti L."/>
            <person name="Westerberg I."/>
            <person name="Brannstrom I.O."/>
            <person name="Guillou S."/>
            <person name="Cros-Aarteil S."/>
            <person name="Calhoun S."/>
            <person name="Haridas S."/>
            <person name="Kuo A."/>
            <person name="Mondo S."/>
            <person name="Pangilinan J."/>
            <person name="Riley R."/>
            <person name="LaButti K."/>
            <person name="Andreopoulos B."/>
            <person name="Lipzen A."/>
            <person name="Chen C."/>
            <person name="Yan M."/>
            <person name="Daum C."/>
            <person name="Ng V."/>
            <person name="Clum A."/>
            <person name="Steindorff A."/>
            <person name="Ohm R.A."/>
            <person name="Martin F."/>
            <person name="Silar P."/>
            <person name="Natvig D.O."/>
            <person name="Lalanne C."/>
            <person name="Gautier V."/>
            <person name="Ament-Velasquez S.L."/>
            <person name="Kruys A."/>
            <person name="Hutchinson M.I."/>
            <person name="Powell A.J."/>
            <person name="Barry K."/>
            <person name="Miller A.N."/>
            <person name="Grigoriev I.V."/>
            <person name="Debuchy R."/>
            <person name="Gladieux P."/>
            <person name="Hiltunen Thoren M."/>
            <person name="Johannesson H."/>
        </authorList>
    </citation>
    <scope>NUCLEOTIDE SEQUENCE</scope>
    <source>
        <strain evidence="2">SMH4131-1</strain>
    </source>
</reference>
<accession>A0AAE0MHY2</accession>
<evidence type="ECO:0000313" key="2">
    <source>
        <dbReference type="EMBL" id="KAK3332855.1"/>
    </source>
</evidence>